<evidence type="ECO:0000313" key="4">
    <source>
        <dbReference type="Proteomes" id="UP000467637"/>
    </source>
</evidence>
<dbReference type="InterPro" id="IPR028098">
    <property type="entry name" value="Glyco_trans_4-like_N"/>
</dbReference>
<dbReference type="Gene3D" id="3.40.50.2000">
    <property type="entry name" value="Glycogen Phosphorylase B"/>
    <property type="match status" value="2"/>
</dbReference>
<keyword evidence="4" id="KW-1185">Reference proteome</keyword>
<gene>
    <name evidence="3" type="ORF">GON05_34060</name>
</gene>
<dbReference type="InterPro" id="IPR001296">
    <property type="entry name" value="Glyco_trans_1"/>
</dbReference>
<dbReference type="SUPFAM" id="SSF53756">
    <property type="entry name" value="UDP-Glycosyltransferase/glycogen phosphorylase"/>
    <property type="match status" value="1"/>
</dbReference>
<accession>A0ABW9UJB7</accession>
<feature type="domain" description="Glycosyl transferase family 1" evidence="1">
    <location>
        <begin position="191"/>
        <end position="365"/>
    </location>
</feature>
<dbReference type="Pfam" id="PF13439">
    <property type="entry name" value="Glyco_transf_4"/>
    <property type="match status" value="1"/>
</dbReference>
<dbReference type="EMBL" id="WSEM01000035">
    <property type="protein sequence ID" value="MVQ39626.1"/>
    <property type="molecule type" value="Genomic_DNA"/>
</dbReference>
<evidence type="ECO:0000259" key="2">
    <source>
        <dbReference type="Pfam" id="PF13439"/>
    </source>
</evidence>
<reference evidence="3 4" key="1">
    <citation type="submission" date="2019-12" db="EMBL/GenBank/DDBJ databases">
        <authorList>
            <person name="Huq M.A."/>
        </authorList>
    </citation>
    <scope>NUCLEOTIDE SEQUENCE [LARGE SCALE GENOMIC DNA]</scope>
    <source>
        <strain evidence="3 4">MAH-34</strain>
    </source>
</reference>
<dbReference type="PANTHER" id="PTHR12526">
    <property type="entry name" value="GLYCOSYLTRANSFERASE"/>
    <property type="match status" value="1"/>
</dbReference>
<name>A0ABW9UJB7_9BACL</name>
<dbReference type="Proteomes" id="UP000467637">
    <property type="component" value="Unassembled WGS sequence"/>
</dbReference>
<protein>
    <submittedName>
        <fullName evidence="3">Glycosyltransferase</fullName>
    </submittedName>
</protein>
<dbReference type="CDD" id="cd03801">
    <property type="entry name" value="GT4_PimA-like"/>
    <property type="match status" value="1"/>
</dbReference>
<evidence type="ECO:0000313" key="3">
    <source>
        <dbReference type="EMBL" id="MVQ39626.1"/>
    </source>
</evidence>
<organism evidence="3 4">
    <name type="scientific">Paenibacillus anseongense</name>
    <dbReference type="NCBI Taxonomy" id="2682845"/>
    <lineage>
        <taxon>Bacteria</taxon>
        <taxon>Bacillati</taxon>
        <taxon>Bacillota</taxon>
        <taxon>Bacilli</taxon>
        <taxon>Bacillales</taxon>
        <taxon>Paenibacillaceae</taxon>
        <taxon>Paenibacillus</taxon>
    </lineage>
</organism>
<proteinExistence type="predicted"/>
<sequence length="387" mass="44402">MACIYERRTFMKIALVCPDSLPCPPIKSGAIELLIDRMAPYLSRLGHSVTVFSIQDPSLSNDERMNGVRFIRYDQSTYFNDVLSYCEKRLFDVVQLFNRPNWVEEMKRAVPDARVYLSLHNLLINHETRDQAALQAYELADHLITVSKFVAQDIIKAIPAVSNKITTLYTGEDPKRFTPHFTREGKKIADKLKGELGIPPGFHVVLFVGRLLPKKGCHHLINAMKLVIRKYPKTALVIIGSKWYGDRTISTYVTKLRKRALAVSSYIYFTNFIPVDRLPSYYTMSDVLVVPSQWQEPLARVQYEAMAAGIPIISSNRGGNPELVQNEKNGCIIDLYTDPRAYAQAIITLLSNREKRIRIGRENRKLITDRYNFEKYAQRLSNLYETT</sequence>
<dbReference type="PANTHER" id="PTHR12526:SF638">
    <property type="entry name" value="SPORE COAT PROTEIN SA"/>
    <property type="match status" value="1"/>
</dbReference>
<comment type="caution">
    <text evidence="3">The sequence shown here is derived from an EMBL/GenBank/DDBJ whole genome shotgun (WGS) entry which is preliminary data.</text>
</comment>
<dbReference type="Pfam" id="PF00534">
    <property type="entry name" value="Glycos_transf_1"/>
    <property type="match status" value="1"/>
</dbReference>
<feature type="domain" description="Glycosyltransferase subfamily 4-like N-terminal" evidence="2">
    <location>
        <begin position="34"/>
        <end position="176"/>
    </location>
</feature>
<evidence type="ECO:0000259" key="1">
    <source>
        <dbReference type="Pfam" id="PF00534"/>
    </source>
</evidence>